<dbReference type="Pfam" id="PF01809">
    <property type="entry name" value="YidD"/>
    <property type="match status" value="1"/>
</dbReference>
<dbReference type="PANTHER" id="PTHR33383">
    <property type="entry name" value="MEMBRANE PROTEIN INSERTION EFFICIENCY FACTOR-RELATED"/>
    <property type="match status" value="1"/>
</dbReference>
<evidence type="ECO:0000313" key="3">
    <source>
        <dbReference type="EMBL" id="GKU25818.1"/>
    </source>
</evidence>
<dbReference type="InterPro" id="IPR002696">
    <property type="entry name" value="Membr_insert_effic_factor_YidD"/>
</dbReference>
<dbReference type="AlphaFoldDB" id="A0A9W6DBK9"/>
<comment type="caution">
    <text evidence="3">The sequence shown here is derived from an EMBL/GenBank/DDBJ whole genome shotgun (WGS) entry which is preliminary data.</text>
</comment>
<comment type="similarity">
    <text evidence="2">Belongs to the UPF0161 family.</text>
</comment>
<reference evidence="3" key="1">
    <citation type="journal article" date="2023" name="Int. J. Syst. Evol. Microbiol.">
        <title>&lt;i&gt;Clostridium folliculivorans&lt;/i&gt; sp. nov., isolated from soil samples of an organic paddy in Japan.</title>
        <authorList>
            <person name="Tazawa J."/>
            <person name="Kobayashi H."/>
            <person name="Tanizawa Y."/>
            <person name="Uchino A."/>
            <person name="Tanaka F."/>
            <person name="Urashima Y."/>
            <person name="Miura S."/>
            <person name="Sakamoto M."/>
            <person name="Ohkuma M."/>
            <person name="Tohno M."/>
        </authorList>
    </citation>
    <scope>NUCLEOTIDE SEQUENCE</scope>
    <source>
        <strain evidence="3">D1-1</strain>
    </source>
</reference>
<evidence type="ECO:0000256" key="2">
    <source>
        <dbReference type="HAMAP-Rule" id="MF_00386"/>
    </source>
</evidence>
<accession>A0A9W6DBK9</accession>
<dbReference type="HAMAP" id="MF_00386">
    <property type="entry name" value="UPF0161_YidD"/>
    <property type="match status" value="1"/>
</dbReference>
<proteinExistence type="inferred from homology"/>
<dbReference type="EMBL" id="BQXY01000004">
    <property type="protein sequence ID" value="GKU25818.1"/>
    <property type="molecule type" value="Genomic_DNA"/>
</dbReference>
<keyword evidence="2" id="KW-1003">Cell membrane</keyword>
<dbReference type="RefSeq" id="WP_183279575.1">
    <property type="nucleotide sequence ID" value="NZ_BQXY01000004.1"/>
</dbReference>
<dbReference type="Proteomes" id="UP001057868">
    <property type="component" value="Unassembled WGS sequence"/>
</dbReference>
<protein>
    <recommendedName>
        <fullName evidence="2">Putative membrane protein insertion efficiency factor</fullName>
    </recommendedName>
</protein>
<sequence length="69" mass="8126">MKRILILIIRFYRKFISPLKRPSCIYYPTCSQYAIEAIQKYGSLKGGFMAIKRILRCHPFHEGGYDPVK</sequence>
<organism evidence="3 4">
    <name type="scientific">Clostridium folliculivorans</name>
    <dbReference type="NCBI Taxonomy" id="2886038"/>
    <lineage>
        <taxon>Bacteria</taxon>
        <taxon>Bacillati</taxon>
        <taxon>Bacillota</taxon>
        <taxon>Clostridia</taxon>
        <taxon>Eubacteriales</taxon>
        <taxon>Clostridiaceae</taxon>
        <taxon>Clostridium</taxon>
    </lineage>
</organism>
<dbReference type="PANTHER" id="PTHR33383:SF1">
    <property type="entry name" value="MEMBRANE PROTEIN INSERTION EFFICIENCY FACTOR-RELATED"/>
    <property type="match status" value="1"/>
</dbReference>
<comment type="function">
    <text evidence="2">Could be involved in insertion of integral membrane proteins into the membrane.</text>
</comment>
<name>A0A9W6DBK9_9CLOT</name>
<comment type="subcellular location">
    <subcellularLocation>
        <location evidence="2">Cell membrane</location>
        <topology evidence="2">Peripheral membrane protein</topology>
        <orientation evidence="2">Cytoplasmic side</orientation>
    </subcellularLocation>
</comment>
<evidence type="ECO:0000313" key="4">
    <source>
        <dbReference type="Proteomes" id="UP001057868"/>
    </source>
</evidence>
<gene>
    <name evidence="3" type="ORF">CFOLD11_26440</name>
</gene>
<dbReference type="GO" id="GO:0005886">
    <property type="term" value="C:plasma membrane"/>
    <property type="evidence" value="ECO:0007669"/>
    <property type="project" value="UniProtKB-SubCell"/>
</dbReference>
<keyword evidence="1 2" id="KW-0472">Membrane</keyword>
<keyword evidence="4" id="KW-1185">Reference proteome</keyword>
<dbReference type="SMART" id="SM01234">
    <property type="entry name" value="Haemolytic"/>
    <property type="match status" value="1"/>
</dbReference>
<dbReference type="NCBIfam" id="TIGR00278">
    <property type="entry name" value="membrane protein insertion efficiency factor YidD"/>
    <property type="match status" value="1"/>
</dbReference>
<evidence type="ECO:0000256" key="1">
    <source>
        <dbReference type="ARBA" id="ARBA00023136"/>
    </source>
</evidence>